<dbReference type="EMBL" id="AP015034">
    <property type="protein sequence ID" value="BAT74979.1"/>
    <property type="molecule type" value="Genomic_DNA"/>
</dbReference>
<organism evidence="1 2">
    <name type="scientific">Vigna angularis var. angularis</name>
    <dbReference type="NCBI Taxonomy" id="157739"/>
    <lineage>
        <taxon>Eukaryota</taxon>
        <taxon>Viridiplantae</taxon>
        <taxon>Streptophyta</taxon>
        <taxon>Embryophyta</taxon>
        <taxon>Tracheophyta</taxon>
        <taxon>Spermatophyta</taxon>
        <taxon>Magnoliopsida</taxon>
        <taxon>eudicotyledons</taxon>
        <taxon>Gunneridae</taxon>
        <taxon>Pentapetalae</taxon>
        <taxon>rosids</taxon>
        <taxon>fabids</taxon>
        <taxon>Fabales</taxon>
        <taxon>Fabaceae</taxon>
        <taxon>Papilionoideae</taxon>
        <taxon>50 kb inversion clade</taxon>
        <taxon>NPAAA clade</taxon>
        <taxon>indigoferoid/millettioid clade</taxon>
        <taxon>Phaseoleae</taxon>
        <taxon>Vigna</taxon>
    </lineage>
</organism>
<evidence type="ECO:0000313" key="1">
    <source>
        <dbReference type="EMBL" id="BAT74979.1"/>
    </source>
</evidence>
<evidence type="ECO:0000313" key="2">
    <source>
        <dbReference type="Proteomes" id="UP000291084"/>
    </source>
</evidence>
<proteinExistence type="predicted"/>
<name>A0A0S3R351_PHAAN</name>
<dbReference type="Proteomes" id="UP000291084">
    <property type="component" value="Chromosome 1"/>
</dbReference>
<protein>
    <submittedName>
        <fullName evidence="1">Uncharacterized protein</fullName>
    </submittedName>
</protein>
<accession>A0A0S3R351</accession>
<dbReference type="AlphaFoldDB" id="A0A0S3R351"/>
<keyword evidence="2" id="KW-1185">Reference proteome</keyword>
<sequence>MNNLHALEWPYNPSSQGHLLFQLANKPPTHGFSTVTPCDYYEKQYERSTKEATLLPFGVHYGNVKFCTRPVVDLFLHSEHYICKL</sequence>
<reference evidence="1 2" key="1">
    <citation type="journal article" date="2015" name="Sci. Rep.">
        <title>The power of single molecule real-time sequencing technology in the de novo assembly of a eukaryotic genome.</title>
        <authorList>
            <person name="Sakai H."/>
            <person name="Naito K."/>
            <person name="Ogiso-Tanaka E."/>
            <person name="Takahashi Y."/>
            <person name="Iseki K."/>
            <person name="Muto C."/>
            <person name="Satou K."/>
            <person name="Teruya K."/>
            <person name="Shiroma A."/>
            <person name="Shimoji M."/>
            <person name="Hirano T."/>
            <person name="Itoh T."/>
            <person name="Kaga A."/>
            <person name="Tomooka N."/>
        </authorList>
    </citation>
    <scope>NUCLEOTIDE SEQUENCE [LARGE SCALE GENOMIC DNA]</scope>
    <source>
        <strain evidence="2">cv. Shumari</strain>
    </source>
</reference>
<gene>
    <name evidence="1" type="primary">Vigan.01G277000</name>
    <name evidence="1" type="ORF">VIGAN_01277000</name>
</gene>